<feature type="compositionally biased region" description="Basic and acidic residues" evidence="6">
    <location>
        <begin position="199"/>
        <end position="208"/>
    </location>
</feature>
<keyword evidence="3 5" id="KW-0689">Ribosomal protein</keyword>
<comment type="subunit">
    <text evidence="5">Part of the 50S ribosomal subunit; part of the 5S rRNA/L5/L18/L25 subcomplex. Contacts the 5S rRNA. Binds to the 5S rRNA independently of L5 and L18.</text>
</comment>
<dbReference type="InterPro" id="IPR020057">
    <property type="entry name" value="Ribosomal_bL25_b-dom"/>
</dbReference>
<organism evidence="9 10">
    <name type="scientific">Candidatus Colwellbacteria bacterium CG_4_9_14_0_2_um_filter_50_12</name>
    <dbReference type="NCBI Taxonomy" id="1974538"/>
    <lineage>
        <taxon>Bacteria</taxon>
        <taxon>Candidatus Colwelliibacteriota</taxon>
    </lineage>
</organism>
<dbReference type="SUPFAM" id="SSF50715">
    <property type="entry name" value="Ribosomal protein L25-like"/>
    <property type="match status" value="1"/>
</dbReference>
<evidence type="ECO:0000313" key="10">
    <source>
        <dbReference type="Proteomes" id="UP000229674"/>
    </source>
</evidence>
<evidence type="ECO:0000256" key="5">
    <source>
        <dbReference type="HAMAP-Rule" id="MF_01334"/>
    </source>
</evidence>
<evidence type="ECO:0000259" key="8">
    <source>
        <dbReference type="Pfam" id="PF14693"/>
    </source>
</evidence>
<dbReference type="EMBL" id="PFQX01000018">
    <property type="protein sequence ID" value="PJC65481.1"/>
    <property type="molecule type" value="Genomic_DNA"/>
</dbReference>
<dbReference type="NCBIfam" id="TIGR00731">
    <property type="entry name" value="bL25_bact_ctc"/>
    <property type="match status" value="1"/>
</dbReference>
<evidence type="ECO:0000256" key="6">
    <source>
        <dbReference type="SAM" id="MobiDB-lite"/>
    </source>
</evidence>
<dbReference type="GO" id="GO:0008097">
    <property type="term" value="F:5S rRNA binding"/>
    <property type="evidence" value="ECO:0007669"/>
    <property type="project" value="InterPro"/>
</dbReference>
<evidence type="ECO:0000256" key="4">
    <source>
        <dbReference type="ARBA" id="ARBA00023274"/>
    </source>
</evidence>
<dbReference type="GO" id="GO:0006412">
    <property type="term" value="P:translation"/>
    <property type="evidence" value="ECO:0007669"/>
    <property type="project" value="UniProtKB-UniRule"/>
</dbReference>
<accession>A0A2M8G1J1</accession>
<proteinExistence type="inferred from homology"/>
<comment type="function">
    <text evidence="5">This is one of the proteins that binds to the 5S RNA in the ribosome where it forms part of the central protuberance.</text>
</comment>
<gene>
    <name evidence="5" type="primary">rplY</name>
    <name evidence="5" type="synonym">ctc</name>
    <name evidence="9" type="ORF">CO020_00430</name>
</gene>
<dbReference type="PANTHER" id="PTHR33284:SF1">
    <property type="entry name" value="RIBOSOMAL PROTEIN L25_GLN-TRNA SYNTHETASE, ANTI-CODON-BINDING DOMAIN-CONTAINING PROTEIN"/>
    <property type="match status" value="1"/>
</dbReference>
<keyword evidence="1 5" id="KW-0699">rRNA-binding</keyword>
<dbReference type="GO" id="GO:0022625">
    <property type="term" value="C:cytosolic large ribosomal subunit"/>
    <property type="evidence" value="ECO:0007669"/>
    <property type="project" value="TreeGrafter"/>
</dbReference>
<dbReference type="GO" id="GO:0003735">
    <property type="term" value="F:structural constituent of ribosome"/>
    <property type="evidence" value="ECO:0007669"/>
    <property type="project" value="InterPro"/>
</dbReference>
<dbReference type="PANTHER" id="PTHR33284">
    <property type="entry name" value="RIBOSOMAL PROTEIN L25/GLN-TRNA SYNTHETASE, ANTI-CODON-BINDING DOMAIN-CONTAINING PROTEIN"/>
    <property type="match status" value="1"/>
</dbReference>
<dbReference type="InterPro" id="IPR020056">
    <property type="entry name" value="Rbsml_bL25/Gln-tRNA_synth_N"/>
</dbReference>
<protein>
    <recommendedName>
        <fullName evidence="5">Large ribosomal subunit protein bL25</fullName>
    </recommendedName>
    <alternativeName>
        <fullName evidence="5">General stress protein CTC</fullName>
    </alternativeName>
</protein>
<evidence type="ECO:0000259" key="7">
    <source>
        <dbReference type="Pfam" id="PF01386"/>
    </source>
</evidence>
<dbReference type="Pfam" id="PF01386">
    <property type="entry name" value="Ribosomal_L25p"/>
    <property type="match status" value="1"/>
</dbReference>
<comment type="similarity">
    <text evidence="5">Belongs to the bacterial ribosomal protein bL25 family. CTC subfamily.</text>
</comment>
<dbReference type="Pfam" id="PF14693">
    <property type="entry name" value="Ribosomal_TL5_C"/>
    <property type="match status" value="1"/>
</dbReference>
<evidence type="ECO:0000256" key="2">
    <source>
        <dbReference type="ARBA" id="ARBA00022884"/>
    </source>
</evidence>
<name>A0A2M8G1J1_9BACT</name>
<dbReference type="InterPro" id="IPR020930">
    <property type="entry name" value="Ribosomal_uL5_bac-type"/>
</dbReference>
<dbReference type="CDD" id="cd00495">
    <property type="entry name" value="Ribosomal_L25_TL5_CTC"/>
    <property type="match status" value="1"/>
</dbReference>
<reference evidence="10" key="1">
    <citation type="submission" date="2017-09" db="EMBL/GenBank/DDBJ databases">
        <title>Depth-based differentiation of microbial function through sediment-hosted aquifers and enrichment of novel symbionts in the deep terrestrial subsurface.</title>
        <authorList>
            <person name="Probst A.J."/>
            <person name="Ladd B."/>
            <person name="Jarett J.K."/>
            <person name="Geller-Mcgrath D.E."/>
            <person name="Sieber C.M.K."/>
            <person name="Emerson J.B."/>
            <person name="Anantharaman K."/>
            <person name="Thomas B.C."/>
            <person name="Malmstrom R."/>
            <person name="Stieglmeier M."/>
            <person name="Klingl A."/>
            <person name="Woyke T."/>
            <person name="Ryan C.M."/>
            <person name="Banfield J.F."/>
        </authorList>
    </citation>
    <scope>NUCLEOTIDE SEQUENCE [LARGE SCALE GENOMIC DNA]</scope>
</reference>
<dbReference type="HAMAP" id="MF_01334">
    <property type="entry name" value="Ribosomal_bL25_CTC"/>
    <property type="match status" value="1"/>
</dbReference>
<feature type="domain" description="Large ribosomal subunit protein bL25 beta" evidence="8">
    <location>
        <begin position="97"/>
        <end position="180"/>
    </location>
</feature>
<evidence type="ECO:0000256" key="1">
    <source>
        <dbReference type="ARBA" id="ARBA00022730"/>
    </source>
</evidence>
<keyword evidence="4 5" id="KW-0687">Ribonucleoprotein</keyword>
<comment type="caution">
    <text evidence="9">The sequence shown here is derived from an EMBL/GenBank/DDBJ whole genome shotgun (WGS) entry which is preliminary data.</text>
</comment>
<evidence type="ECO:0000313" key="9">
    <source>
        <dbReference type="EMBL" id="PJC65481.1"/>
    </source>
</evidence>
<keyword evidence="2 5" id="KW-0694">RNA-binding</keyword>
<evidence type="ECO:0000256" key="3">
    <source>
        <dbReference type="ARBA" id="ARBA00022980"/>
    </source>
</evidence>
<feature type="region of interest" description="Disordered" evidence="6">
    <location>
        <begin position="199"/>
        <end position="223"/>
    </location>
</feature>
<dbReference type="Gene3D" id="2.170.120.20">
    <property type="entry name" value="Ribosomal protein L25, beta domain"/>
    <property type="match status" value="1"/>
</dbReference>
<dbReference type="Gene3D" id="2.40.240.10">
    <property type="entry name" value="Ribosomal Protein L25, Chain P"/>
    <property type="match status" value="1"/>
</dbReference>
<dbReference type="InterPro" id="IPR011035">
    <property type="entry name" value="Ribosomal_bL25/Gln-tRNA_synth"/>
</dbReference>
<feature type="domain" description="Large ribosomal subunit protein bL25 L25" evidence="7">
    <location>
        <begin position="4"/>
        <end position="89"/>
    </location>
</feature>
<sequence>MTELKVEKRNSFGKANASLRKAGMIPAELYGHGVPNVHLAVKTGDFEKVYREAGENTVVNVIVDGAARPVLIYDIQKDPLADQVLAVDFYQVRMDEKIAAAVPLKFVGEAPAVKEGGILIKAMDEVKVEALPQDLPENIEVNLLKLAAIGDSLYVRDLPTSSKYEYAVEPNTVVASVTEQAKEEVVETPLTPEQVVVETEEKKAERQVKAGSAEEGGAPKVEV</sequence>
<dbReference type="Proteomes" id="UP000229674">
    <property type="component" value="Unassembled WGS sequence"/>
</dbReference>
<dbReference type="InterPro" id="IPR029751">
    <property type="entry name" value="Ribosomal_L25_dom"/>
</dbReference>
<dbReference type="InterPro" id="IPR037121">
    <property type="entry name" value="Ribosomal_bL25_C"/>
</dbReference>
<dbReference type="AlphaFoldDB" id="A0A2M8G1J1"/>
<dbReference type="InterPro" id="IPR001021">
    <property type="entry name" value="Ribosomal_bL25_long"/>
</dbReference>